<evidence type="ECO:0000256" key="3">
    <source>
        <dbReference type="ARBA" id="ARBA00022473"/>
    </source>
</evidence>
<dbReference type="STRING" id="126957.T1J176"/>
<evidence type="ECO:0000313" key="14">
    <source>
        <dbReference type="EnsemblMetazoa" id="SMAR007293-PA"/>
    </source>
</evidence>
<feature type="transmembrane region" description="Helical" evidence="11">
    <location>
        <begin position="786"/>
        <end position="808"/>
    </location>
</feature>
<feature type="disulfide bond" evidence="9">
    <location>
        <begin position="528"/>
        <end position="566"/>
    </location>
</feature>
<dbReference type="InterPro" id="IPR036790">
    <property type="entry name" value="Frizzled_dom_sf"/>
</dbReference>
<feature type="disulfide bond" evidence="9">
    <location>
        <begin position="483"/>
        <end position="544"/>
    </location>
</feature>
<keyword evidence="8" id="KW-0675">Receptor</keyword>
<dbReference type="PANTHER" id="PTHR11309:SF99">
    <property type="entry name" value="FRIZZLED-4"/>
    <property type="match status" value="1"/>
</dbReference>
<dbReference type="GO" id="GO:0005615">
    <property type="term" value="C:extracellular space"/>
    <property type="evidence" value="ECO:0007669"/>
    <property type="project" value="TreeGrafter"/>
</dbReference>
<dbReference type="Proteomes" id="UP000014500">
    <property type="component" value="Unassembled WGS sequence"/>
</dbReference>
<feature type="transmembrane region" description="Helical" evidence="11">
    <location>
        <begin position="751"/>
        <end position="774"/>
    </location>
</feature>
<dbReference type="InterPro" id="IPR029213">
    <property type="entry name" value="Fusogen_EFF/AFF"/>
</dbReference>
<dbReference type="GO" id="GO:0017147">
    <property type="term" value="F:Wnt-protein binding"/>
    <property type="evidence" value="ECO:0007669"/>
    <property type="project" value="TreeGrafter"/>
</dbReference>
<name>T1J176_STRMM</name>
<feature type="transmembrane region" description="Helical" evidence="11">
    <location>
        <begin position="874"/>
        <end position="899"/>
    </location>
</feature>
<comment type="similarity">
    <text evidence="2">Belongs to the G-protein coupled receptor Fz/Smo family.</text>
</comment>
<dbReference type="HOGENOM" id="CLU_300220_0_0_1"/>
<feature type="domain" description="G-protein coupled receptors family 2 profile 2" evidence="13">
    <location>
        <begin position="665"/>
        <end position="964"/>
    </location>
</feature>
<dbReference type="PhylomeDB" id="T1J176"/>
<dbReference type="Pfam" id="PF01392">
    <property type="entry name" value="Fz"/>
    <property type="match status" value="1"/>
</dbReference>
<evidence type="ECO:0000256" key="7">
    <source>
        <dbReference type="ARBA" id="ARBA00023157"/>
    </source>
</evidence>
<feature type="compositionally biased region" description="Low complexity" evidence="10">
    <location>
        <begin position="421"/>
        <end position="432"/>
    </location>
</feature>
<reference evidence="15" key="1">
    <citation type="submission" date="2011-05" db="EMBL/GenBank/DDBJ databases">
        <authorList>
            <person name="Richards S.R."/>
            <person name="Qu J."/>
            <person name="Jiang H."/>
            <person name="Jhangiani S.N."/>
            <person name="Agravi P."/>
            <person name="Goodspeed R."/>
            <person name="Gross S."/>
            <person name="Mandapat C."/>
            <person name="Jackson L."/>
            <person name="Mathew T."/>
            <person name="Pu L."/>
            <person name="Thornton R."/>
            <person name="Saada N."/>
            <person name="Wilczek-Boney K.B."/>
            <person name="Lee S."/>
            <person name="Kovar C."/>
            <person name="Wu Y."/>
            <person name="Scherer S.E."/>
            <person name="Worley K.C."/>
            <person name="Muzny D.M."/>
            <person name="Gibbs R."/>
        </authorList>
    </citation>
    <scope>NUCLEOTIDE SEQUENCE</scope>
    <source>
        <strain evidence="15">Brora</strain>
    </source>
</reference>
<dbReference type="GO" id="GO:0035567">
    <property type="term" value="P:non-canonical Wnt signaling pathway"/>
    <property type="evidence" value="ECO:0007669"/>
    <property type="project" value="TreeGrafter"/>
</dbReference>
<keyword evidence="4 11" id="KW-0812">Transmembrane</keyword>
<dbReference type="PANTHER" id="PTHR11309">
    <property type="entry name" value="FRIZZLED"/>
    <property type="match status" value="1"/>
</dbReference>
<evidence type="ECO:0000313" key="15">
    <source>
        <dbReference type="Proteomes" id="UP000014500"/>
    </source>
</evidence>
<protein>
    <recommendedName>
        <fullName evidence="16">Frizzled-4</fullName>
    </recommendedName>
</protein>
<organism evidence="14 15">
    <name type="scientific">Strigamia maritima</name>
    <name type="common">European centipede</name>
    <name type="synonym">Geophilus maritimus</name>
    <dbReference type="NCBI Taxonomy" id="126957"/>
    <lineage>
        <taxon>Eukaryota</taxon>
        <taxon>Metazoa</taxon>
        <taxon>Ecdysozoa</taxon>
        <taxon>Arthropoda</taxon>
        <taxon>Myriapoda</taxon>
        <taxon>Chilopoda</taxon>
        <taxon>Pleurostigmophora</taxon>
        <taxon>Geophilomorpha</taxon>
        <taxon>Linotaeniidae</taxon>
        <taxon>Strigamia</taxon>
    </lineage>
</organism>
<dbReference type="PRINTS" id="PR00489">
    <property type="entry name" value="FRIZZLED"/>
</dbReference>
<evidence type="ECO:0008006" key="16">
    <source>
        <dbReference type="Google" id="ProtNLM"/>
    </source>
</evidence>
<evidence type="ECO:0000256" key="8">
    <source>
        <dbReference type="ARBA" id="ARBA00023170"/>
    </source>
</evidence>
<keyword evidence="5 11" id="KW-1133">Transmembrane helix</keyword>
<feature type="transmembrane region" description="Helical" evidence="11">
    <location>
        <begin position="701"/>
        <end position="721"/>
    </location>
</feature>
<feature type="disulfide bond" evidence="9">
    <location>
        <begin position="559"/>
        <end position="583"/>
    </location>
</feature>
<evidence type="ECO:0000256" key="11">
    <source>
        <dbReference type="SAM" id="Phobius"/>
    </source>
</evidence>
<feature type="transmembrane region" description="Helical" evidence="11">
    <location>
        <begin position="665"/>
        <end position="689"/>
    </location>
</feature>
<dbReference type="SMART" id="SM00063">
    <property type="entry name" value="FRI"/>
    <property type="match status" value="1"/>
</dbReference>
<dbReference type="SUPFAM" id="SSF63501">
    <property type="entry name" value="Frizzled cysteine-rich domain"/>
    <property type="match status" value="1"/>
</dbReference>
<evidence type="ECO:0000256" key="1">
    <source>
        <dbReference type="ARBA" id="ARBA00004141"/>
    </source>
</evidence>
<dbReference type="SMART" id="SM01330">
    <property type="entry name" value="Frizzled"/>
    <property type="match status" value="1"/>
</dbReference>
<evidence type="ECO:0000256" key="4">
    <source>
        <dbReference type="ARBA" id="ARBA00022692"/>
    </source>
</evidence>
<keyword evidence="3" id="KW-0217">Developmental protein</keyword>
<dbReference type="Pfam" id="PF14884">
    <property type="entry name" value="EFF-AFF"/>
    <property type="match status" value="1"/>
</dbReference>
<dbReference type="PROSITE" id="PS50038">
    <property type="entry name" value="FZ"/>
    <property type="match status" value="1"/>
</dbReference>
<evidence type="ECO:0000256" key="2">
    <source>
        <dbReference type="ARBA" id="ARBA00008077"/>
    </source>
</evidence>
<reference evidence="14" key="2">
    <citation type="submission" date="2015-02" db="UniProtKB">
        <authorList>
            <consortium name="EnsemblMetazoa"/>
        </authorList>
    </citation>
    <scope>IDENTIFICATION</scope>
</reference>
<dbReference type="EMBL" id="JH431779">
    <property type="status" value="NOT_ANNOTATED_CDS"/>
    <property type="molecule type" value="Genomic_DNA"/>
</dbReference>
<evidence type="ECO:0000259" key="13">
    <source>
        <dbReference type="PROSITE" id="PS50261"/>
    </source>
</evidence>
<dbReference type="EnsemblMetazoa" id="SMAR007293-RA">
    <property type="protein sequence ID" value="SMAR007293-PA"/>
    <property type="gene ID" value="SMAR007293"/>
</dbReference>
<dbReference type="Pfam" id="PF01534">
    <property type="entry name" value="Frizzled"/>
    <property type="match status" value="1"/>
</dbReference>
<dbReference type="InterPro" id="IPR015526">
    <property type="entry name" value="Frizzled/SFRP"/>
</dbReference>
<accession>T1J176</accession>
<dbReference type="Gene3D" id="1.10.2000.10">
    <property type="entry name" value="Frizzled cysteine-rich domain"/>
    <property type="match status" value="1"/>
</dbReference>
<dbReference type="eggNOG" id="KOG3577">
    <property type="taxonomic scope" value="Eukaryota"/>
</dbReference>
<evidence type="ECO:0000256" key="10">
    <source>
        <dbReference type="SAM" id="MobiDB-lite"/>
    </source>
</evidence>
<keyword evidence="6 11" id="KW-0472">Membrane</keyword>
<dbReference type="PROSITE" id="PS50261">
    <property type="entry name" value="G_PROTEIN_RECEP_F2_4"/>
    <property type="match status" value="1"/>
</dbReference>
<dbReference type="GO" id="GO:0004888">
    <property type="term" value="F:transmembrane signaling receptor activity"/>
    <property type="evidence" value="ECO:0007669"/>
    <property type="project" value="InterPro"/>
</dbReference>
<keyword evidence="15" id="KW-1185">Reference proteome</keyword>
<feature type="disulfide bond" evidence="9">
    <location>
        <begin position="491"/>
        <end position="537"/>
    </location>
</feature>
<dbReference type="InterPro" id="IPR020067">
    <property type="entry name" value="Frizzled_dom"/>
</dbReference>
<dbReference type="GO" id="GO:0060070">
    <property type="term" value="P:canonical Wnt signaling pathway"/>
    <property type="evidence" value="ECO:0007669"/>
    <property type="project" value="TreeGrafter"/>
</dbReference>
<evidence type="ECO:0000256" key="6">
    <source>
        <dbReference type="ARBA" id="ARBA00023136"/>
    </source>
</evidence>
<feature type="region of interest" description="Disordered" evidence="10">
    <location>
        <begin position="415"/>
        <end position="447"/>
    </location>
</feature>
<evidence type="ECO:0000256" key="5">
    <source>
        <dbReference type="ARBA" id="ARBA00022989"/>
    </source>
</evidence>
<comment type="caution">
    <text evidence="9">Lacks conserved residue(s) required for the propagation of feature annotation.</text>
</comment>
<proteinExistence type="inferred from homology"/>
<evidence type="ECO:0000256" key="9">
    <source>
        <dbReference type="PROSITE-ProRule" id="PRU00090"/>
    </source>
</evidence>
<sequence>MTKRLLNHLMFKMAEKMVEKKIVFKIWEKDFFKFLKKWYNLLVVAGKDADLVLIDVGSTSIILFDIRDTYTFRTPQLQIDCSCICTRANASLIENQNLLVVYYDKNVDNDLCSPICCIKIEANRNTKPLTAIKLKQNPKMVINKIKLQIKSKILVLQVPRGIGKLIVDDDTLVSIQEVNSISNTLSGYDWFYGDRDEQLKNLRTADLFNEVNEFNLNKLGWFQQASTFSAFTYSPTEIIKNFKLVSHNCRDSTFQHHLHAAHYYNRNFLLQNEIVSQSIQDLSQVLIDNVDVNLHTKIVTISYQKLLSQQIRVSQLDWKDGLKFDAAISLDRFANRLLTLRIMDNVFGQIVVEIGVPGNSVYMITIHHGGQPKEYRNRLSARIADDHQQWICVYPLKDATATNLNIEKISNVNTKSTQRMAPTSLTSLTSRPTPRPAPHLSFQAQSPSRRLTGAMTPRFTSLLLLIVLHSTTALTTTSRHSRCERITIPMCQDMPYNLTRMPNYMGHAEQSEAAIEVHEFIPLVEIGCSKHLKFFLCSLYAPMCSEQVDLAIPSCQSICEEVKTHCLPILQQFNFNWPRMLNCSRLPVPEMNELCMEFPNITEERNSRPMGAQFPFPRRPATTTETTTETALGQVCPERFVRVDAACVARCGRDVFFRRSDKRFAAVWMGVWACLCFVSTLFTLLTFAINHVRFHYPERSIMYLSGCYNVYSVAYFVPLLAGRDAVSCETKSDSMVVQGLDNTACTVVFLLLYYFGLASCVWWVILTFTWYLAAGKKWGYEAIDSLSSYFHVCAWAVPALLSIVVLTLRHVDGDELTGLCHVERSSALFHIAPLGALFSLGVLFIALGLAAFFRIRRVMRVGGCNTDKLEKLMVRIGVFSILYMVPAAGVLGCLVYEFLQRPKWRTLATLAAVECEIDGGGGGEDCGLSHSIPSVEILMLKIFLSLAVGITSGMWVWSSKTWRAWRQLYLSCARSRDERVKPNPCNRANASLLNESVE</sequence>
<dbReference type="Gene3D" id="1.20.1070.10">
    <property type="entry name" value="Rhodopsin 7-helix transmembrane proteins"/>
    <property type="match status" value="1"/>
</dbReference>
<dbReference type="GO" id="GO:0016020">
    <property type="term" value="C:membrane"/>
    <property type="evidence" value="ECO:0007669"/>
    <property type="project" value="UniProtKB-SubCell"/>
</dbReference>
<feature type="transmembrane region" description="Helical" evidence="11">
    <location>
        <begin position="937"/>
        <end position="957"/>
    </location>
</feature>
<feature type="transmembrane region" description="Helical" evidence="11">
    <location>
        <begin position="828"/>
        <end position="853"/>
    </location>
</feature>
<evidence type="ECO:0000259" key="12">
    <source>
        <dbReference type="PROSITE" id="PS50038"/>
    </source>
</evidence>
<dbReference type="InterPro" id="IPR000539">
    <property type="entry name" value="Frizzled/Smoothened_7TM"/>
</dbReference>
<keyword evidence="7 9" id="KW-1015">Disulfide bond</keyword>
<dbReference type="InterPro" id="IPR017981">
    <property type="entry name" value="GPCR_2-like_7TM"/>
</dbReference>
<feature type="domain" description="FZ" evidence="12">
    <location>
        <begin position="478"/>
        <end position="598"/>
    </location>
</feature>
<comment type="subcellular location">
    <subcellularLocation>
        <location evidence="1">Membrane</location>
        <topology evidence="1">Multi-pass membrane protein</topology>
    </subcellularLocation>
</comment>
<dbReference type="AlphaFoldDB" id="T1J176"/>